<evidence type="ECO:0000256" key="2">
    <source>
        <dbReference type="SAM" id="Phobius"/>
    </source>
</evidence>
<keyword evidence="2" id="KW-0472">Membrane</keyword>
<dbReference type="PANTHER" id="PTHR35896:SF3">
    <property type="entry name" value="MAJOR FACILITATOR SUPERFAMILY TRANSPORTER"/>
    <property type="match status" value="1"/>
</dbReference>
<keyword evidence="2" id="KW-1133">Transmembrane helix</keyword>
<gene>
    <name evidence="3" type="ORF">EYZ11_000704</name>
</gene>
<keyword evidence="4" id="KW-1185">Reference proteome</keyword>
<evidence type="ECO:0000313" key="4">
    <source>
        <dbReference type="Proteomes" id="UP000308092"/>
    </source>
</evidence>
<reference evidence="3 4" key="1">
    <citation type="submission" date="2019-03" db="EMBL/GenBank/DDBJ databases">
        <title>The genome sequence of a newly discovered highly antifungal drug resistant Aspergillus species, Aspergillus tanneri NIH 1004.</title>
        <authorList>
            <person name="Mounaud S."/>
            <person name="Singh I."/>
            <person name="Joardar V."/>
            <person name="Pakala S."/>
            <person name="Pakala S."/>
            <person name="Venepally P."/>
            <person name="Hoover J."/>
            <person name="Nierman W."/>
            <person name="Chung J."/>
            <person name="Losada L."/>
        </authorList>
    </citation>
    <scope>NUCLEOTIDE SEQUENCE [LARGE SCALE GENOMIC DNA]</scope>
    <source>
        <strain evidence="3 4">NIH1004</strain>
    </source>
</reference>
<protein>
    <submittedName>
        <fullName evidence="3">Uncharacterized protein</fullName>
    </submittedName>
</protein>
<feature type="region of interest" description="Disordered" evidence="1">
    <location>
        <begin position="1"/>
        <end position="35"/>
    </location>
</feature>
<dbReference type="VEuPathDB" id="FungiDB:EYZ11_000704"/>
<keyword evidence="2" id="KW-0812">Transmembrane</keyword>
<evidence type="ECO:0000313" key="3">
    <source>
        <dbReference type="EMBL" id="THC99774.1"/>
    </source>
</evidence>
<dbReference type="STRING" id="1220188.A0A4S3JWB9"/>
<dbReference type="Proteomes" id="UP000308092">
    <property type="component" value="Unassembled WGS sequence"/>
</dbReference>
<evidence type="ECO:0000256" key="1">
    <source>
        <dbReference type="SAM" id="MobiDB-lite"/>
    </source>
</evidence>
<dbReference type="AlphaFoldDB" id="A0A4S3JWB9"/>
<name>A0A4S3JWB9_9EURO</name>
<sequence>MSYLHIPSLPDFNAQMQPKSEQSEPLVGDSDSELDSRRYIPRNRQNLCSRPKILYALCGAGIASILWSISVIALLTSRLWATTAAAPPTPQHPSGRESSIHILHCGDTPDEARAMGCKFQIHTYAWVPASCFDEVLQEEWLNIRDWEYYTDKYDQGEPVNISVALAGERNLYSTWGQHIEHCAFTWRKFTRAQAGSGVLMTNRDLSYEHAHHCSDALRTKFEHPWDEVNTKVTVEFHMC</sequence>
<organism evidence="3 4">
    <name type="scientific">Aspergillus tanneri</name>
    <dbReference type="NCBI Taxonomy" id="1220188"/>
    <lineage>
        <taxon>Eukaryota</taxon>
        <taxon>Fungi</taxon>
        <taxon>Dikarya</taxon>
        <taxon>Ascomycota</taxon>
        <taxon>Pezizomycotina</taxon>
        <taxon>Eurotiomycetes</taxon>
        <taxon>Eurotiomycetidae</taxon>
        <taxon>Eurotiales</taxon>
        <taxon>Aspergillaceae</taxon>
        <taxon>Aspergillus</taxon>
        <taxon>Aspergillus subgen. Circumdati</taxon>
    </lineage>
</organism>
<dbReference type="EMBL" id="SOSA01000011">
    <property type="protein sequence ID" value="THC99774.1"/>
    <property type="molecule type" value="Genomic_DNA"/>
</dbReference>
<proteinExistence type="predicted"/>
<comment type="caution">
    <text evidence="3">The sequence shown here is derived from an EMBL/GenBank/DDBJ whole genome shotgun (WGS) entry which is preliminary data.</text>
</comment>
<dbReference type="PANTHER" id="PTHR35896">
    <property type="entry name" value="IG-LIKE DOMAIN-CONTAINING PROTEIN"/>
    <property type="match status" value="1"/>
</dbReference>
<accession>A0A4S3JWB9</accession>
<dbReference type="InterPro" id="IPR053008">
    <property type="entry name" value="Phomopsin_biosynth_assoc"/>
</dbReference>
<feature type="transmembrane region" description="Helical" evidence="2">
    <location>
        <begin position="53"/>
        <end position="75"/>
    </location>
</feature>